<dbReference type="EMBL" id="JAPMUA010000002">
    <property type="protein sequence ID" value="MDG3585169.1"/>
    <property type="molecule type" value="Genomic_DNA"/>
</dbReference>
<keyword evidence="1" id="KW-0732">Signal</keyword>
<feature type="chain" id="PRO_5046279262" evidence="1">
    <location>
        <begin position="21"/>
        <end position="160"/>
    </location>
</feature>
<proteinExistence type="predicted"/>
<keyword evidence="4" id="KW-1185">Reference proteome</keyword>
<evidence type="ECO:0000313" key="4">
    <source>
        <dbReference type="Proteomes" id="UP001153642"/>
    </source>
</evidence>
<evidence type="ECO:0000256" key="1">
    <source>
        <dbReference type="SAM" id="SignalP"/>
    </source>
</evidence>
<dbReference type="RefSeq" id="WP_277899555.1">
    <property type="nucleotide sequence ID" value="NZ_JAPMUA010000002.1"/>
</dbReference>
<sequence>MKKLFLLAVLCLGTAITMNAQEFYFGLKGGTSLSTISGENKLMSNNYRTGLYGGVFAEVVMSEKISIQPEVLYSMLGSHETYKQFLANGVLSNEITIKLRYIDVPVMVKYRVYKGLSVQAGPQVSFLLDSQGEYETGFAGLATGTSRTNLNEYFTDAVLV</sequence>
<evidence type="ECO:0000259" key="2">
    <source>
        <dbReference type="Pfam" id="PF13568"/>
    </source>
</evidence>
<comment type="caution">
    <text evidence="3">The sequence shown here is derived from an EMBL/GenBank/DDBJ whole genome shotgun (WGS) entry which is preliminary data.</text>
</comment>
<organism evidence="3 4">
    <name type="scientific">Galbibacter pacificus</name>
    <dbReference type="NCBI Taxonomy" id="2996052"/>
    <lineage>
        <taxon>Bacteria</taxon>
        <taxon>Pseudomonadati</taxon>
        <taxon>Bacteroidota</taxon>
        <taxon>Flavobacteriia</taxon>
        <taxon>Flavobacteriales</taxon>
        <taxon>Flavobacteriaceae</taxon>
        <taxon>Galbibacter</taxon>
    </lineage>
</organism>
<feature type="domain" description="Outer membrane protein beta-barrel" evidence="2">
    <location>
        <begin position="20"/>
        <end position="132"/>
    </location>
</feature>
<dbReference type="Proteomes" id="UP001153642">
    <property type="component" value="Unassembled WGS sequence"/>
</dbReference>
<feature type="signal peptide" evidence="1">
    <location>
        <begin position="1"/>
        <end position="20"/>
    </location>
</feature>
<accession>A0ABT6FPI4</accession>
<dbReference type="InterPro" id="IPR025665">
    <property type="entry name" value="Beta-barrel_OMP_2"/>
</dbReference>
<reference evidence="3" key="1">
    <citation type="submission" date="2022-11" db="EMBL/GenBank/DDBJ databases">
        <title>High-quality draft genome sequence of Galbibacter sp. strain CMA-7.</title>
        <authorList>
            <person name="Wei L."/>
            <person name="Dong C."/>
            <person name="Shao Z."/>
        </authorList>
    </citation>
    <scope>NUCLEOTIDE SEQUENCE</scope>
    <source>
        <strain evidence="3">CMA-7</strain>
    </source>
</reference>
<protein>
    <submittedName>
        <fullName evidence="3">Porin family protein</fullName>
    </submittedName>
</protein>
<evidence type="ECO:0000313" key="3">
    <source>
        <dbReference type="EMBL" id="MDG3585169.1"/>
    </source>
</evidence>
<dbReference type="Pfam" id="PF13568">
    <property type="entry name" value="OMP_b-brl_2"/>
    <property type="match status" value="1"/>
</dbReference>
<gene>
    <name evidence="3" type="ORF">OSR52_04755</name>
</gene>
<name>A0ABT6FPI4_9FLAO</name>